<proteinExistence type="predicted"/>
<evidence type="ECO:0000313" key="2">
    <source>
        <dbReference type="Proteomes" id="UP000188181"/>
    </source>
</evidence>
<gene>
    <name evidence="1" type="ORF">SMSP2_01029</name>
</gene>
<dbReference type="EMBL" id="CP019646">
    <property type="protein sequence ID" value="AQQ70673.1"/>
    <property type="molecule type" value="Genomic_DNA"/>
</dbReference>
<organism evidence="1 2">
    <name type="scientific">Limihaloglobus sulfuriphilus</name>
    <dbReference type="NCBI Taxonomy" id="1851148"/>
    <lineage>
        <taxon>Bacteria</taxon>
        <taxon>Pseudomonadati</taxon>
        <taxon>Planctomycetota</taxon>
        <taxon>Phycisphaerae</taxon>
        <taxon>Sedimentisphaerales</taxon>
        <taxon>Sedimentisphaeraceae</taxon>
        <taxon>Limihaloglobus</taxon>
    </lineage>
</organism>
<reference evidence="2" key="1">
    <citation type="submission" date="2017-02" db="EMBL/GenBank/DDBJ databases">
        <title>Comparative genomics and description of representatives of a novel lineage of planctomycetes thriving in anoxic sediments.</title>
        <authorList>
            <person name="Spring S."/>
            <person name="Bunk B."/>
            <person name="Sproer C."/>
        </authorList>
    </citation>
    <scope>NUCLEOTIDE SEQUENCE [LARGE SCALE GENOMIC DNA]</scope>
    <source>
        <strain evidence="2">SM-Chi-D1</strain>
    </source>
</reference>
<accession>A0A1Q2MDA1</accession>
<evidence type="ECO:0000313" key="1">
    <source>
        <dbReference type="EMBL" id="AQQ70673.1"/>
    </source>
</evidence>
<dbReference type="KEGG" id="pbas:SMSP2_01029"/>
<protein>
    <submittedName>
        <fullName evidence="1">Uncharacterized protein</fullName>
    </submittedName>
</protein>
<dbReference type="Proteomes" id="UP000188181">
    <property type="component" value="Chromosome"/>
</dbReference>
<dbReference type="AlphaFoldDB" id="A0A1Q2MDA1"/>
<name>A0A1Q2MDA1_9BACT</name>
<keyword evidence="2" id="KW-1185">Reference proteome</keyword>
<sequence length="35" mass="4079">MYWVYMLGNPDVRFYVGEQNVPVEGKGEYTPENVP</sequence>